<reference evidence="2" key="1">
    <citation type="journal article" date="2020" name="Stud. Mycol.">
        <title>101 Dothideomycetes genomes: a test case for predicting lifestyles and emergence of pathogens.</title>
        <authorList>
            <person name="Haridas S."/>
            <person name="Albert R."/>
            <person name="Binder M."/>
            <person name="Bloem J."/>
            <person name="Labutti K."/>
            <person name="Salamov A."/>
            <person name="Andreopoulos B."/>
            <person name="Baker S."/>
            <person name="Barry K."/>
            <person name="Bills G."/>
            <person name="Bluhm B."/>
            <person name="Cannon C."/>
            <person name="Castanera R."/>
            <person name="Culley D."/>
            <person name="Daum C."/>
            <person name="Ezra D."/>
            <person name="Gonzalez J."/>
            <person name="Henrissat B."/>
            <person name="Kuo A."/>
            <person name="Liang C."/>
            <person name="Lipzen A."/>
            <person name="Lutzoni F."/>
            <person name="Magnuson J."/>
            <person name="Mondo S."/>
            <person name="Nolan M."/>
            <person name="Ohm R."/>
            <person name="Pangilinan J."/>
            <person name="Park H.-J."/>
            <person name="Ramirez L."/>
            <person name="Alfaro M."/>
            <person name="Sun H."/>
            <person name="Tritt A."/>
            <person name="Yoshinaga Y."/>
            <person name="Zwiers L.-H."/>
            <person name="Turgeon B."/>
            <person name="Goodwin S."/>
            <person name="Spatafora J."/>
            <person name="Crous P."/>
            <person name="Grigoriev I."/>
        </authorList>
    </citation>
    <scope>NUCLEOTIDE SEQUENCE</scope>
    <source>
        <strain evidence="2">CBS 107.79</strain>
    </source>
</reference>
<protein>
    <submittedName>
        <fullName evidence="2">Uncharacterized protein</fullName>
    </submittedName>
</protein>
<evidence type="ECO:0000313" key="3">
    <source>
        <dbReference type="Proteomes" id="UP000800036"/>
    </source>
</evidence>
<sequence length="150" mass="18085">SGKDWLKIETLVRNTIREEGSKKVQKLKRSLYHISIQNNILHAKKKQQKKSKPLDLQQRREYHGGVVFWSPRKLREARVRESVVDKEKEKVELKKARKKVEITLAKLRNLQEKKERERLRVKKREEKERVAAEKQAKQQQRIQEKENSEK</sequence>
<gene>
    <name evidence="2" type="ORF">BU23DRAFT_392066</name>
</gene>
<proteinExistence type="predicted"/>
<dbReference type="EMBL" id="ML976833">
    <property type="protein sequence ID" value="KAF1963952.1"/>
    <property type="molecule type" value="Genomic_DNA"/>
</dbReference>
<dbReference type="OrthoDB" id="3797698at2759"/>
<dbReference type="Proteomes" id="UP000800036">
    <property type="component" value="Unassembled WGS sequence"/>
</dbReference>
<organism evidence="2 3">
    <name type="scientific">Bimuria novae-zelandiae CBS 107.79</name>
    <dbReference type="NCBI Taxonomy" id="1447943"/>
    <lineage>
        <taxon>Eukaryota</taxon>
        <taxon>Fungi</taxon>
        <taxon>Dikarya</taxon>
        <taxon>Ascomycota</taxon>
        <taxon>Pezizomycotina</taxon>
        <taxon>Dothideomycetes</taxon>
        <taxon>Pleosporomycetidae</taxon>
        <taxon>Pleosporales</taxon>
        <taxon>Massarineae</taxon>
        <taxon>Didymosphaeriaceae</taxon>
        <taxon>Bimuria</taxon>
    </lineage>
</organism>
<feature type="non-terminal residue" evidence="2">
    <location>
        <position position="150"/>
    </location>
</feature>
<feature type="non-terminal residue" evidence="2">
    <location>
        <position position="1"/>
    </location>
</feature>
<evidence type="ECO:0000313" key="2">
    <source>
        <dbReference type="EMBL" id="KAF1963952.1"/>
    </source>
</evidence>
<dbReference type="AlphaFoldDB" id="A0A6A5UJJ0"/>
<accession>A0A6A5UJJ0</accession>
<keyword evidence="3" id="KW-1185">Reference proteome</keyword>
<name>A0A6A5UJJ0_9PLEO</name>
<feature type="region of interest" description="Disordered" evidence="1">
    <location>
        <begin position="113"/>
        <end position="150"/>
    </location>
</feature>
<evidence type="ECO:0000256" key="1">
    <source>
        <dbReference type="SAM" id="MobiDB-lite"/>
    </source>
</evidence>